<dbReference type="InterPro" id="IPR057413">
    <property type="entry name" value="Beta-barrel_INTS6"/>
</dbReference>
<dbReference type="AlphaFoldDB" id="A0A9N9E154"/>
<dbReference type="PANTHER" id="PTHR12957:SF2">
    <property type="entry name" value="INTEGRATOR COMPLEX SUBUNIT 6"/>
    <property type="match status" value="1"/>
</dbReference>
<name>A0A9N9E154_9GLOM</name>
<accession>A0A9N9E154</accession>
<reference evidence="2" key="1">
    <citation type="submission" date="2021-06" db="EMBL/GenBank/DDBJ databases">
        <authorList>
            <person name="Kallberg Y."/>
            <person name="Tangrot J."/>
            <person name="Rosling A."/>
        </authorList>
    </citation>
    <scope>NUCLEOTIDE SEQUENCE</scope>
    <source>
        <strain evidence="2">CL551</strain>
    </source>
</reference>
<feature type="domain" description="Integrator complex subunit 6-like beta-barrel" evidence="1">
    <location>
        <begin position="242"/>
        <end position="389"/>
    </location>
</feature>
<dbReference type="PANTHER" id="PTHR12957">
    <property type="entry name" value="DEAD/H BOX POLYPEPTIDE 26/DICE1-RELATED"/>
    <property type="match status" value="1"/>
</dbReference>
<dbReference type="OrthoDB" id="17307at2759"/>
<dbReference type="Proteomes" id="UP000789342">
    <property type="component" value="Unassembled WGS sequence"/>
</dbReference>
<dbReference type="InterPro" id="IPR051113">
    <property type="entry name" value="Integrator_subunit6"/>
</dbReference>
<keyword evidence="3" id="KW-1185">Reference proteome</keyword>
<evidence type="ECO:0000259" key="1">
    <source>
        <dbReference type="Pfam" id="PF25462"/>
    </source>
</evidence>
<dbReference type="Pfam" id="PF25462">
    <property type="entry name" value="Beta-barrel_INTS6"/>
    <property type="match status" value="1"/>
</dbReference>
<sequence length="542" mass="63262">MIIVFLIDVCSSKTVNGYSLLDLAKLFIRSFLHQVNNGKNNHSVKYILATSDRPRYCIKTEYHDPIYTFLEQLELLSPTDASRIGTGFASVFEFLSLRRMIRHMDSFYRGRYVEHNETTGIFWFTDGCNLDFLNSCLEYQPDDGITSSSMFYQEKYRWDQKLFTFFLSSQTYTAPAALHELNANMRGQLYSLQTSDDILKVIGNILGTDKDFYEHAKEIYPYNIFSTCGVHLNFVEANANYDPKSNNCLEQIYVDPLKFEGFYPIPENFWIESEAIRLQMDISSLIRRKSIPTIAYWKHKEFYKSHELPSNFPRDTYVVSECDMTRELKCQKPGTKWPVYIHSSSRNSGYGEPFGYLVANKKNEWDLEVSLVILPYNFPSLFKLLHQAKQYVEPPPSWKESMEIYRKNLPWYYLQPLAKVFMAYKLDKIVPSGFFTKPKTEGIDAIIYQAVQQAHAKYEQMKNDIMKNRYSITRPTPYPEKCIEGNAQAERALSNIRKITMLAQLPNEADPSHSVNTVIMGNYEEVMAKRDKHKLRDPHEEN</sequence>
<dbReference type="GO" id="GO:0034472">
    <property type="term" value="P:snRNA 3'-end processing"/>
    <property type="evidence" value="ECO:0007669"/>
    <property type="project" value="TreeGrafter"/>
</dbReference>
<feature type="non-terminal residue" evidence="2">
    <location>
        <position position="542"/>
    </location>
</feature>
<proteinExistence type="predicted"/>
<evidence type="ECO:0000313" key="2">
    <source>
        <dbReference type="EMBL" id="CAG8660236.1"/>
    </source>
</evidence>
<comment type="caution">
    <text evidence="2">The sequence shown here is derived from an EMBL/GenBank/DDBJ whole genome shotgun (WGS) entry which is preliminary data.</text>
</comment>
<gene>
    <name evidence="2" type="ORF">AMORRO_LOCUS10374</name>
</gene>
<organism evidence="2 3">
    <name type="scientific">Acaulospora morrowiae</name>
    <dbReference type="NCBI Taxonomy" id="94023"/>
    <lineage>
        <taxon>Eukaryota</taxon>
        <taxon>Fungi</taxon>
        <taxon>Fungi incertae sedis</taxon>
        <taxon>Mucoromycota</taxon>
        <taxon>Glomeromycotina</taxon>
        <taxon>Glomeromycetes</taxon>
        <taxon>Diversisporales</taxon>
        <taxon>Acaulosporaceae</taxon>
        <taxon>Acaulospora</taxon>
    </lineage>
</organism>
<evidence type="ECO:0000313" key="3">
    <source>
        <dbReference type="Proteomes" id="UP000789342"/>
    </source>
</evidence>
<dbReference type="GO" id="GO:0032039">
    <property type="term" value="C:integrator complex"/>
    <property type="evidence" value="ECO:0007669"/>
    <property type="project" value="TreeGrafter"/>
</dbReference>
<dbReference type="EMBL" id="CAJVPV010011347">
    <property type="protein sequence ID" value="CAG8660236.1"/>
    <property type="molecule type" value="Genomic_DNA"/>
</dbReference>
<protein>
    <submittedName>
        <fullName evidence="2">11074_t:CDS:1</fullName>
    </submittedName>
</protein>